<sequence>MLQSVRCSTKMERHDRGKRTYGVAANSLVAQESWRQPSSMDISNPQRSHQCVTGKRPALLGRNRISDGVKVE</sequence>
<protein>
    <submittedName>
        <fullName evidence="2">Uncharacterized protein</fullName>
    </submittedName>
</protein>
<feature type="compositionally biased region" description="Polar residues" evidence="1">
    <location>
        <begin position="34"/>
        <end position="51"/>
    </location>
</feature>
<evidence type="ECO:0000313" key="3">
    <source>
        <dbReference type="Proteomes" id="UP000299102"/>
    </source>
</evidence>
<dbReference type="EMBL" id="BGZK01000482">
    <property type="protein sequence ID" value="GBP46356.1"/>
    <property type="molecule type" value="Genomic_DNA"/>
</dbReference>
<gene>
    <name evidence="2" type="ORF">EVAR_36334_1</name>
</gene>
<dbReference type="Proteomes" id="UP000299102">
    <property type="component" value="Unassembled WGS sequence"/>
</dbReference>
<feature type="region of interest" description="Disordered" evidence="1">
    <location>
        <begin position="34"/>
        <end position="53"/>
    </location>
</feature>
<comment type="caution">
    <text evidence="2">The sequence shown here is derived from an EMBL/GenBank/DDBJ whole genome shotgun (WGS) entry which is preliminary data.</text>
</comment>
<name>A0A4C1W497_EUMVA</name>
<accession>A0A4C1W497</accession>
<keyword evidence="3" id="KW-1185">Reference proteome</keyword>
<proteinExistence type="predicted"/>
<reference evidence="2 3" key="1">
    <citation type="journal article" date="2019" name="Commun. Biol.">
        <title>The bagworm genome reveals a unique fibroin gene that provides high tensile strength.</title>
        <authorList>
            <person name="Kono N."/>
            <person name="Nakamura H."/>
            <person name="Ohtoshi R."/>
            <person name="Tomita M."/>
            <person name="Numata K."/>
            <person name="Arakawa K."/>
        </authorList>
    </citation>
    <scope>NUCLEOTIDE SEQUENCE [LARGE SCALE GENOMIC DNA]</scope>
</reference>
<dbReference type="AlphaFoldDB" id="A0A4C1W497"/>
<evidence type="ECO:0000256" key="1">
    <source>
        <dbReference type="SAM" id="MobiDB-lite"/>
    </source>
</evidence>
<evidence type="ECO:0000313" key="2">
    <source>
        <dbReference type="EMBL" id="GBP46356.1"/>
    </source>
</evidence>
<organism evidence="2 3">
    <name type="scientific">Eumeta variegata</name>
    <name type="common">Bagworm moth</name>
    <name type="synonym">Eumeta japonica</name>
    <dbReference type="NCBI Taxonomy" id="151549"/>
    <lineage>
        <taxon>Eukaryota</taxon>
        <taxon>Metazoa</taxon>
        <taxon>Ecdysozoa</taxon>
        <taxon>Arthropoda</taxon>
        <taxon>Hexapoda</taxon>
        <taxon>Insecta</taxon>
        <taxon>Pterygota</taxon>
        <taxon>Neoptera</taxon>
        <taxon>Endopterygota</taxon>
        <taxon>Lepidoptera</taxon>
        <taxon>Glossata</taxon>
        <taxon>Ditrysia</taxon>
        <taxon>Tineoidea</taxon>
        <taxon>Psychidae</taxon>
        <taxon>Oiketicinae</taxon>
        <taxon>Eumeta</taxon>
    </lineage>
</organism>